<comment type="caution">
    <text evidence="2">The sequence shown here is derived from an EMBL/GenBank/DDBJ whole genome shotgun (WGS) entry which is preliminary data.</text>
</comment>
<dbReference type="InterPro" id="IPR021522">
    <property type="entry name" value="MctB"/>
</dbReference>
<dbReference type="RefSeq" id="WP_380128187.1">
    <property type="nucleotide sequence ID" value="NZ_JBHSIU010000130.1"/>
</dbReference>
<organism evidence="2 3">
    <name type="scientific">Dactylosporangium cerinum</name>
    <dbReference type="NCBI Taxonomy" id="1434730"/>
    <lineage>
        <taxon>Bacteria</taxon>
        <taxon>Bacillati</taxon>
        <taxon>Actinomycetota</taxon>
        <taxon>Actinomycetes</taxon>
        <taxon>Micromonosporales</taxon>
        <taxon>Micromonosporaceae</taxon>
        <taxon>Dactylosporangium</taxon>
    </lineage>
</organism>
<keyword evidence="1" id="KW-0175">Coiled coil</keyword>
<accession>A0ABV9WJK0</accession>
<reference evidence="3" key="1">
    <citation type="journal article" date="2019" name="Int. J. Syst. Evol. Microbiol.">
        <title>The Global Catalogue of Microorganisms (GCM) 10K type strain sequencing project: providing services to taxonomists for standard genome sequencing and annotation.</title>
        <authorList>
            <consortium name="The Broad Institute Genomics Platform"/>
            <consortium name="The Broad Institute Genome Sequencing Center for Infectious Disease"/>
            <person name="Wu L."/>
            <person name="Ma J."/>
        </authorList>
    </citation>
    <scope>NUCLEOTIDE SEQUENCE [LARGE SCALE GENOMIC DNA]</scope>
    <source>
        <strain evidence="3">CGMCC 4.7152</strain>
    </source>
</reference>
<sequence length="317" mass="32002">MINFRYHVVSLAAVFLALAIGLVVGTAAANGPLAENLNDQVNKITDEKEQLRDDLDQSRAELKKNSDFATEVAPMLLNGKLVGHTALLVKIEGNDKDVDTAADGITTMLQTAGAKLTGTVTIKEKFSAGVSDSTLLDLADSTAPPAIIGALPNNGKGQETSAALLAAVLVADKAGTPQVDGTRKVLSAYQNGGYIGLDGDLKTPADVVIVVAGAPATGKDAKERNAAALTVVSRLDVALSGDVVVAGLSANGLVSSVRDDASIAKDVSTVDNAVTAYGQVAAVMALVERLGGKAGHYGIGSGATSLLPKTASAASGS</sequence>
<name>A0ABV9WJK0_9ACTN</name>
<evidence type="ECO:0000313" key="2">
    <source>
        <dbReference type="EMBL" id="MFC5007546.1"/>
    </source>
</evidence>
<feature type="coiled-coil region" evidence="1">
    <location>
        <begin position="34"/>
        <end position="65"/>
    </location>
</feature>
<gene>
    <name evidence="2" type="ORF">ACFPIJ_58290</name>
</gene>
<keyword evidence="3" id="KW-1185">Reference proteome</keyword>
<evidence type="ECO:0000256" key="1">
    <source>
        <dbReference type="SAM" id="Coils"/>
    </source>
</evidence>
<dbReference type="Pfam" id="PF11382">
    <property type="entry name" value="MctB"/>
    <property type="match status" value="1"/>
</dbReference>
<protein>
    <submittedName>
        <fullName evidence="2">Copper transporter</fullName>
    </submittedName>
</protein>
<proteinExistence type="predicted"/>
<dbReference type="EMBL" id="JBHSIU010000130">
    <property type="protein sequence ID" value="MFC5007546.1"/>
    <property type="molecule type" value="Genomic_DNA"/>
</dbReference>
<dbReference type="Proteomes" id="UP001595912">
    <property type="component" value="Unassembled WGS sequence"/>
</dbReference>
<evidence type="ECO:0000313" key="3">
    <source>
        <dbReference type="Proteomes" id="UP001595912"/>
    </source>
</evidence>